<dbReference type="GO" id="GO:0009102">
    <property type="term" value="P:biotin biosynthetic process"/>
    <property type="evidence" value="ECO:0007669"/>
    <property type="project" value="TreeGrafter"/>
</dbReference>
<sequence>MSGSQRIDATFRRLLDKREAQGRRRRLTLPPPGAVDFSSNSYLSLAENPELKARYLALLQRSGGSSSSSSDHPFSLGSGGSRLLDGNTAFTEALEARIAAFHRAPAGLLFNSGFDANSGLFGCAPQPRDVVVYDELIHASVHDGMKLGRAEAVPFAHNVVGGGGDGAGEAADAEDDGAPGPRRPARSLSAVLDRLCRGQQGEEFRSGERNVFVAVEGVYSMDGDVSPLRDIVACVRERLPRGNGHIIVDEAHSTGIIGPRGRGLVCHLGLEDQVWARVHTFGKAMGCAGAIVLCSPTTRSYLINYARSLIYTTALGYPSLAAIQTTYDYLAGGHADRQHRSLQALIRLAHGNLRSLCGRHQVPSRVLHVKPSVPESPILPLFTASARELAAYCQQRGFLLRAIVAPTVPKGADRVRLCLHAGNTADEVDALCKVIEKWTCDKMGIEATGGQEVQTSMMKSNVSRL</sequence>
<accession>A0AAW0RGW3</accession>
<dbReference type="Pfam" id="PF00155">
    <property type="entry name" value="Aminotran_1_2"/>
    <property type="match status" value="1"/>
</dbReference>
<comment type="cofactor">
    <cofactor evidence="1 5">
        <name>pyridoxal 5'-phosphate</name>
        <dbReference type="ChEBI" id="CHEBI:597326"/>
    </cofactor>
</comment>
<organism evidence="8 9">
    <name type="scientific">Beauveria asiatica</name>
    <dbReference type="NCBI Taxonomy" id="1069075"/>
    <lineage>
        <taxon>Eukaryota</taxon>
        <taxon>Fungi</taxon>
        <taxon>Dikarya</taxon>
        <taxon>Ascomycota</taxon>
        <taxon>Pezizomycotina</taxon>
        <taxon>Sordariomycetes</taxon>
        <taxon>Hypocreomycetidae</taxon>
        <taxon>Hypocreales</taxon>
        <taxon>Cordycipitaceae</taxon>
        <taxon>Beauveria</taxon>
    </lineage>
</organism>
<dbReference type="PROSITE" id="PS00599">
    <property type="entry name" value="AA_TRANSFER_CLASS_2"/>
    <property type="match status" value="1"/>
</dbReference>
<dbReference type="InterPro" id="IPR050087">
    <property type="entry name" value="AON_synthase_class-II"/>
</dbReference>
<dbReference type="SUPFAM" id="SSF53383">
    <property type="entry name" value="PLP-dependent transferases"/>
    <property type="match status" value="1"/>
</dbReference>
<feature type="domain" description="Aminotransferase class I/classII large" evidence="7">
    <location>
        <begin position="35"/>
        <end position="435"/>
    </location>
</feature>
<evidence type="ECO:0000313" key="8">
    <source>
        <dbReference type="EMBL" id="KAK8141404.1"/>
    </source>
</evidence>
<dbReference type="AlphaFoldDB" id="A0AAW0RGW3"/>
<comment type="caution">
    <text evidence="8">The sequence shown here is derived from an EMBL/GenBank/DDBJ whole genome shotgun (WGS) entry which is preliminary data.</text>
</comment>
<dbReference type="Gene3D" id="3.40.640.10">
    <property type="entry name" value="Type I PLP-dependent aspartate aminotransferase-like (Major domain)"/>
    <property type="match status" value="1"/>
</dbReference>
<protein>
    <recommendedName>
        <fullName evidence="7">Aminotransferase class I/classII large domain-containing protein</fullName>
    </recommendedName>
</protein>
<evidence type="ECO:0000259" key="7">
    <source>
        <dbReference type="Pfam" id="PF00155"/>
    </source>
</evidence>
<dbReference type="InterPro" id="IPR015421">
    <property type="entry name" value="PyrdxlP-dep_Trfase_major"/>
</dbReference>
<reference evidence="8 9" key="1">
    <citation type="submission" date="2020-02" db="EMBL/GenBank/DDBJ databases">
        <title>Comparative genomics of the hypocrealean fungal genus Beauvera.</title>
        <authorList>
            <person name="Showalter D.N."/>
            <person name="Bushley K.E."/>
            <person name="Rehner S.A."/>
        </authorList>
    </citation>
    <scope>NUCLEOTIDE SEQUENCE [LARGE SCALE GENOMIC DNA]</scope>
    <source>
        <strain evidence="8 9">ARSEF4384</strain>
    </source>
</reference>
<dbReference type="InterPro" id="IPR015424">
    <property type="entry name" value="PyrdxlP-dep_Trfase"/>
</dbReference>
<evidence type="ECO:0000313" key="9">
    <source>
        <dbReference type="Proteomes" id="UP001397290"/>
    </source>
</evidence>
<dbReference type="InterPro" id="IPR015422">
    <property type="entry name" value="PyrdxlP-dep_Trfase_small"/>
</dbReference>
<keyword evidence="3" id="KW-0808">Transferase</keyword>
<evidence type="ECO:0000256" key="2">
    <source>
        <dbReference type="ARBA" id="ARBA00010008"/>
    </source>
</evidence>
<evidence type="ECO:0000256" key="1">
    <source>
        <dbReference type="ARBA" id="ARBA00001933"/>
    </source>
</evidence>
<dbReference type="InterPro" id="IPR004839">
    <property type="entry name" value="Aminotransferase_I/II_large"/>
</dbReference>
<name>A0AAW0RGW3_9HYPO</name>
<evidence type="ECO:0000256" key="6">
    <source>
        <dbReference type="SAM" id="MobiDB-lite"/>
    </source>
</evidence>
<dbReference type="GO" id="GO:0016740">
    <property type="term" value="F:transferase activity"/>
    <property type="evidence" value="ECO:0007669"/>
    <property type="project" value="UniProtKB-KW"/>
</dbReference>
<keyword evidence="9" id="KW-1185">Reference proteome</keyword>
<evidence type="ECO:0000256" key="3">
    <source>
        <dbReference type="ARBA" id="ARBA00022679"/>
    </source>
</evidence>
<gene>
    <name evidence="8" type="ORF">G3M48_010585</name>
</gene>
<dbReference type="Proteomes" id="UP001397290">
    <property type="component" value="Unassembled WGS sequence"/>
</dbReference>
<proteinExistence type="inferred from homology"/>
<dbReference type="InterPro" id="IPR001917">
    <property type="entry name" value="Aminotrans_II_pyridoxalP_BS"/>
</dbReference>
<dbReference type="EMBL" id="JAAHCF010000998">
    <property type="protein sequence ID" value="KAK8141404.1"/>
    <property type="molecule type" value="Genomic_DNA"/>
</dbReference>
<comment type="similarity">
    <text evidence="2">Belongs to the class-II pyridoxal-phosphate-dependent aminotransferase family. BioF subfamily.</text>
</comment>
<feature type="region of interest" description="Disordered" evidence="6">
    <location>
        <begin position="164"/>
        <end position="185"/>
    </location>
</feature>
<evidence type="ECO:0000256" key="5">
    <source>
        <dbReference type="RuleBase" id="RU003693"/>
    </source>
</evidence>
<dbReference type="PANTHER" id="PTHR13693">
    <property type="entry name" value="CLASS II AMINOTRANSFERASE/8-AMINO-7-OXONONANOATE SYNTHASE"/>
    <property type="match status" value="1"/>
</dbReference>
<keyword evidence="4 5" id="KW-0663">Pyridoxal phosphate</keyword>
<evidence type="ECO:0000256" key="4">
    <source>
        <dbReference type="ARBA" id="ARBA00022898"/>
    </source>
</evidence>
<dbReference type="GO" id="GO:0030170">
    <property type="term" value="F:pyridoxal phosphate binding"/>
    <property type="evidence" value="ECO:0007669"/>
    <property type="project" value="InterPro"/>
</dbReference>
<dbReference type="Gene3D" id="3.90.1150.10">
    <property type="entry name" value="Aspartate Aminotransferase, domain 1"/>
    <property type="match status" value="1"/>
</dbReference>
<dbReference type="PANTHER" id="PTHR13693:SF77">
    <property type="entry name" value="8-AMINO-7-OXONONANOATE SYNTHASE"/>
    <property type="match status" value="1"/>
</dbReference>